<sequence length="152" mass="16077">MGNSSGLDKGLLALIQNVLGTRHNAPPQPELPQGGDPSAPLESLGAETRPTPDGGDGVAEEAVAATLPDQPAESYDRRKTADELAGIILKALQTLDGAPVRGFVVTVYGGNPWNAMLTIKPEAGPIADPDLWRSRVRDMAARLRQDFDLVET</sequence>
<dbReference type="eggNOG" id="ENOG5032MYK">
    <property type="taxonomic scope" value="Bacteria"/>
</dbReference>
<keyword evidence="3" id="KW-1185">Reference proteome</keyword>
<accession>Q1QN51</accession>
<dbReference type="RefSeq" id="WP_011510035.1">
    <property type="nucleotide sequence ID" value="NC_007964.1"/>
</dbReference>
<dbReference type="AlphaFoldDB" id="Q1QN51"/>
<evidence type="ECO:0000313" key="2">
    <source>
        <dbReference type="EMBL" id="ABE62346.1"/>
    </source>
</evidence>
<reference evidence="2 3" key="1">
    <citation type="submission" date="2006-03" db="EMBL/GenBank/DDBJ databases">
        <title>Complete sequence of chromosome of Nitrobacter hamburgensis X14.</title>
        <authorList>
            <consortium name="US DOE Joint Genome Institute"/>
            <person name="Copeland A."/>
            <person name="Lucas S."/>
            <person name="Lapidus A."/>
            <person name="Barry K."/>
            <person name="Detter J.C."/>
            <person name="Glavina del Rio T."/>
            <person name="Hammon N."/>
            <person name="Israni S."/>
            <person name="Dalin E."/>
            <person name="Tice H."/>
            <person name="Pitluck S."/>
            <person name="Chain P."/>
            <person name="Malfatti S."/>
            <person name="Shin M."/>
            <person name="Vergez L."/>
            <person name="Schmutz J."/>
            <person name="Larimer F."/>
            <person name="Land M."/>
            <person name="Hauser L."/>
            <person name="Kyrpides N."/>
            <person name="Ivanova N."/>
            <person name="Ward B."/>
            <person name="Arp D."/>
            <person name="Klotz M."/>
            <person name="Stein L."/>
            <person name="O'Mullan G."/>
            <person name="Starkenburg S."/>
            <person name="Sayavedra L."/>
            <person name="Poret-Peterson A.T."/>
            <person name="Gentry M.E."/>
            <person name="Bruce D."/>
            <person name="Richardson P."/>
        </authorList>
    </citation>
    <scope>NUCLEOTIDE SEQUENCE [LARGE SCALE GENOMIC DNA]</scope>
    <source>
        <strain evidence="3">DSM 10229 / NCIMB 13809 / X14</strain>
    </source>
</reference>
<protein>
    <submittedName>
        <fullName evidence="2">Uncharacterized protein</fullName>
    </submittedName>
</protein>
<evidence type="ECO:0000256" key="1">
    <source>
        <dbReference type="SAM" id="MobiDB-lite"/>
    </source>
</evidence>
<proteinExistence type="predicted"/>
<name>Q1QN51_NITHX</name>
<organism evidence="2 3">
    <name type="scientific">Nitrobacter hamburgensis (strain DSM 10229 / NCIMB 13809 / X14)</name>
    <dbReference type="NCBI Taxonomy" id="323097"/>
    <lineage>
        <taxon>Bacteria</taxon>
        <taxon>Pseudomonadati</taxon>
        <taxon>Pseudomonadota</taxon>
        <taxon>Alphaproteobacteria</taxon>
        <taxon>Hyphomicrobiales</taxon>
        <taxon>Nitrobacteraceae</taxon>
        <taxon>Nitrobacter</taxon>
    </lineage>
</organism>
<dbReference type="Proteomes" id="UP000001953">
    <property type="component" value="Chromosome"/>
</dbReference>
<dbReference type="EMBL" id="CP000319">
    <property type="protein sequence ID" value="ABE62346.1"/>
    <property type="molecule type" value="Genomic_DNA"/>
</dbReference>
<dbReference type="KEGG" id="nha:Nham_1524"/>
<dbReference type="HOGENOM" id="CLU_1804164_0_0_5"/>
<feature type="region of interest" description="Disordered" evidence="1">
    <location>
        <begin position="18"/>
        <end position="59"/>
    </location>
</feature>
<evidence type="ECO:0000313" key="3">
    <source>
        <dbReference type="Proteomes" id="UP000001953"/>
    </source>
</evidence>
<gene>
    <name evidence="2" type="ordered locus">Nham_1524</name>
</gene>